<evidence type="ECO:0000256" key="1">
    <source>
        <dbReference type="PROSITE-ProRule" id="PRU00464"/>
    </source>
</evidence>
<dbReference type="Pfam" id="PF01230">
    <property type="entry name" value="HIT"/>
    <property type="match status" value="1"/>
</dbReference>
<feature type="short sequence motif" description="Histidine triad motif" evidence="1">
    <location>
        <begin position="102"/>
        <end position="106"/>
    </location>
</feature>
<dbReference type="PRINTS" id="PR00332">
    <property type="entry name" value="HISTRIAD"/>
</dbReference>
<comment type="caution">
    <text evidence="3">The sequence shown here is derived from an EMBL/GenBank/DDBJ whole genome shotgun (WGS) entry which is preliminary data.</text>
</comment>
<dbReference type="SUPFAM" id="SSF54197">
    <property type="entry name" value="HIT-like"/>
    <property type="match status" value="1"/>
</dbReference>
<reference evidence="4" key="1">
    <citation type="journal article" date="2019" name="Int. J. Syst. Evol. Microbiol.">
        <title>The Global Catalogue of Microorganisms (GCM) 10K type strain sequencing project: providing services to taxonomists for standard genome sequencing and annotation.</title>
        <authorList>
            <consortium name="The Broad Institute Genomics Platform"/>
            <consortium name="The Broad Institute Genome Sequencing Center for Infectious Disease"/>
            <person name="Wu L."/>
            <person name="Ma J."/>
        </authorList>
    </citation>
    <scope>NUCLEOTIDE SEQUENCE [LARGE SCALE GENOMIC DNA]</scope>
    <source>
        <strain evidence="4">CGMCC 4.7192</strain>
    </source>
</reference>
<dbReference type="PROSITE" id="PS00892">
    <property type="entry name" value="HIT_1"/>
    <property type="match status" value="1"/>
</dbReference>
<feature type="domain" description="HIT" evidence="2">
    <location>
        <begin position="8"/>
        <end position="118"/>
    </location>
</feature>
<dbReference type="Gene3D" id="3.30.428.10">
    <property type="entry name" value="HIT-like"/>
    <property type="match status" value="1"/>
</dbReference>
<dbReference type="InterPro" id="IPR019808">
    <property type="entry name" value="Histidine_triad_CS"/>
</dbReference>
<protein>
    <submittedName>
        <fullName evidence="3">Histidine triad nucleotide-binding protein</fullName>
    </submittedName>
</protein>
<dbReference type="RefSeq" id="WP_380248841.1">
    <property type="nucleotide sequence ID" value="NZ_JBHUII010000001.1"/>
</dbReference>
<gene>
    <name evidence="3" type="ORF">ACFSKO_04505</name>
</gene>
<accession>A0ABW5BJ42</accession>
<evidence type="ECO:0000313" key="4">
    <source>
        <dbReference type="Proteomes" id="UP001597294"/>
    </source>
</evidence>
<evidence type="ECO:0000259" key="2">
    <source>
        <dbReference type="PROSITE" id="PS51084"/>
    </source>
</evidence>
<sequence length="118" mass="12999">MAYDQNNIFAKILRGEIPCAKVFENDHVLAFNDIAAKAPVHVLIIPKGAYISFADFSQNASEEEIVSLNRAIGEIARAKGIVETGYRVISNHSEHARQEVPHYHVHLLGGKDLGGCFN</sequence>
<dbReference type="PANTHER" id="PTHR23089">
    <property type="entry name" value="HISTIDINE TRIAD HIT PROTEIN"/>
    <property type="match status" value="1"/>
</dbReference>
<organism evidence="3 4">
    <name type="scientific">Kiloniella antarctica</name>
    <dbReference type="NCBI Taxonomy" id="1550907"/>
    <lineage>
        <taxon>Bacteria</taxon>
        <taxon>Pseudomonadati</taxon>
        <taxon>Pseudomonadota</taxon>
        <taxon>Alphaproteobacteria</taxon>
        <taxon>Rhodospirillales</taxon>
        <taxon>Kiloniellaceae</taxon>
        <taxon>Kiloniella</taxon>
    </lineage>
</organism>
<dbReference type="InterPro" id="IPR011146">
    <property type="entry name" value="HIT-like"/>
</dbReference>
<dbReference type="InterPro" id="IPR036265">
    <property type="entry name" value="HIT-like_sf"/>
</dbReference>
<evidence type="ECO:0000313" key="3">
    <source>
        <dbReference type="EMBL" id="MFD2204854.1"/>
    </source>
</evidence>
<dbReference type="PROSITE" id="PS51084">
    <property type="entry name" value="HIT_2"/>
    <property type="match status" value="1"/>
</dbReference>
<name>A0ABW5BJ42_9PROT</name>
<dbReference type="Proteomes" id="UP001597294">
    <property type="component" value="Unassembled WGS sequence"/>
</dbReference>
<keyword evidence="4" id="KW-1185">Reference proteome</keyword>
<proteinExistence type="predicted"/>
<dbReference type="CDD" id="cd01276">
    <property type="entry name" value="PKCI_related"/>
    <property type="match status" value="1"/>
</dbReference>
<dbReference type="EMBL" id="JBHUII010000001">
    <property type="protein sequence ID" value="MFD2204854.1"/>
    <property type="molecule type" value="Genomic_DNA"/>
</dbReference>
<dbReference type="InterPro" id="IPR001310">
    <property type="entry name" value="Histidine_triad_HIT"/>
</dbReference>